<dbReference type="InterPro" id="IPR036515">
    <property type="entry name" value="Transposase_17_sf"/>
</dbReference>
<dbReference type="EMBL" id="JBHSJJ010000021">
    <property type="protein sequence ID" value="MFC4874724.1"/>
    <property type="molecule type" value="Genomic_DNA"/>
</dbReference>
<evidence type="ECO:0000259" key="1">
    <source>
        <dbReference type="SMART" id="SM01321"/>
    </source>
</evidence>
<dbReference type="RefSeq" id="WP_377068846.1">
    <property type="nucleotide sequence ID" value="NZ_JBHSJJ010000021.1"/>
</dbReference>
<protein>
    <submittedName>
        <fullName evidence="2">Transposase</fullName>
    </submittedName>
</protein>
<accession>A0ABV9T7I7</accession>
<sequence length="196" mass="22940">MTNRYRNKYRIASARHPAWDYGWNAAYFVTICTKDRVCWFGDVVNGEMRPSQIGEIVQSEWVKTPKIRPDMNLELGAFVVMPNHFHGIIIIGENEYNDQGRDAMQGRDTMHCVSTQPADKPRNKFGPQSKNLASIIRGFKIGVTKNARINTQEFAWQSRYHDHIIRNEKSFHTISNYIMDNPMKWTEDKFYAPRHD</sequence>
<dbReference type="InterPro" id="IPR002686">
    <property type="entry name" value="Transposase_17"/>
</dbReference>
<dbReference type="SUPFAM" id="SSF143422">
    <property type="entry name" value="Transposase IS200-like"/>
    <property type="match status" value="1"/>
</dbReference>
<dbReference type="Gene3D" id="3.30.70.1290">
    <property type="entry name" value="Transposase IS200-like"/>
    <property type="match status" value="1"/>
</dbReference>
<dbReference type="PANTHER" id="PTHR36966">
    <property type="entry name" value="REP-ASSOCIATED TYROSINE TRANSPOSASE"/>
    <property type="match status" value="1"/>
</dbReference>
<dbReference type="Proteomes" id="UP001595818">
    <property type="component" value="Unassembled WGS sequence"/>
</dbReference>
<comment type="caution">
    <text evidence="2">The sequence shown here is derived from an EMBL/GenBank/DDBJ whole genome shotgun (WGS) entry which is preliminary data.</text>
</comment>
<organism evidence="2 3">
    <name type="scientific">Negadavirga shengliensis</name>
    <dbReference type="NCBI Taxonomy" id="1389218"/>
    <lineage>
        <taxon>Bacteria</taxon>
        <taxon>Pseudomonadati</taxon>
        <taxon>Bacteroidota</taxon>
        <taxon>Cytophagia</taxon>
        <taxon>Cytophagales</taxon>
        <taxon>Cyclobacteriaceae</taxon>
        <taxon>Negadavirga</taxon>
    </lineage>
</organism>
<dbReference type="SMART" id="SM01321">
    <property type="entry name" value="Y1_Tnp"/>
    <property type="match status" value="1"/>
</dbReference>
<name>A0ABV9T7I7_9BACT</name>
<reference evidence="3" key="1">
    <citation type="journal article" date="2019" name="Int. J. Syst. Evol. Microbiol.">
        <title>The Global Catalogue of Microorganisms (GCM) 10K type strain sequencing project: providing services to taxonomists for standard genome sequencing and annotation.</title>
        <authorList>
            <consortium name="The Broad Institute Genomics Platform"/>
            <consortium name="The Broad Institute Genome Sequencing Center for Infectious Disease"/>
            <person name="Wu L."/>
            <person name="Ma J."/>
        </authorList>
    </citation>
    <scope>NUCLEOTIDE SEQUENCE [LARGE SCALE GENOMIC DNA]</scope>
    <source>
        <strain evidence="3">CGMCC 4.7466</strain>
    </source>
</reference>
<feature type="domain" description="Transposase IS200-like" evidence="1">
    <location>
        <begin position="22"/>
        <end position="181"/>
    </location>
</feature>
<evidence type="ECO:0000313" key="3">
    <source>
        <dbReference type="Proteomes" id="UP001595818"/>
    </source>
</evidence>
<proteinExistence type="predicted"/>
<dbReference type="PANTHER" id="PTHR36966:SF1">
    <property type="entry name" value="REP-ASSOCIATED TYROSINE TRANSPOSASE"/>
    <property type="match status" value="1"/>
</dbReference>
<gene>
    <name evidence="2" type="ORF">ACFPFU_23675</name>
</gene>
<keyword evidence="3" id="KW-1185">Reference proteome</keyword>
<evidence type="ECO:0000313" key="2">
    <source>
        <dbReference type="EMBL" id="MFC4874724.1"/>
    </source>
</evidence>
<dbReference type="InterPro" id="IPR052715">
    <property type="entry name" value="RAYT_transposase"/>
</dbReference>